<dbReference type="Gene3D" id="1.10.260.40">
    <property type="entry name" value="lambda repressor-like DNA-binding domains"/>
    <property type="match status" value="1"/>
</dbReference>
<protein>
    <submittedName>
        <fullName evidence="6">LacI family transcriptional regulator</fullName>
    </submittedName>
</protein>
<keyword evidence="1" id="KW-0678">Repressor</keyword>
<dbReference type="InterPro" id="IPR001761">
    <property type="entry name" value="Peripla_BP/Lac1_sug-bd_dom"/>
</dbReference>
<dbReference type="RefSeq" id="WP_120029397.1">
    <property type="nucleotide sequence ID" value="NZ_QVMU01000001.1"/>
</dbReference>
<comment type="caution">
    <text evidence="6">The sequence shown here is derived from an EMBL/GenBank/DDBJ whole genome shotgun (WGS) entry which is preliminary data.</text>
</comment>
<evidence type="ECO:0000256" key="2">
    <source>
        <dbReference type="ARBA" id="ARBA00023015"/>
    </source>
</evidence>
<gene>
    <name evidence="6" type="ORF">DZ860_02905</name>
</gene>
<evidence type="ECO:0000256" key="3">
    <source>
        <dbReference type="ARBA" id="ARBA00023125"/>
    </source>
</evidence>
<dbReference type="OrthoDB" id="6619319at2"/>
<dbReference type="EMBL" id="QVMU01000001">
    <property type="protein sequence ID" value="RJX75641.1"/>
    <property type="molecule type" value="Genomic_DNA"/>
</dbReference>
<keyword evidence="4" id="KW-0804">Transcription</keyword>
<evidence type="ECO:0000313" key="6">
    <source>
        <dbReference type="EMBL" id="RJX75641.1"/>
    </source>
</evidence>
<dbReference type="InterPro" id="IPR028082">
    <property type="entry name" value="Peripla_BP_I"/>
</dbReference>
<organism evidence="6 7">
    <name type="scientific">Vibrio sinensis</name>
    <dbReference type="NCBI Taxonomy" id="2302434"/>
    <lineage>
        <taxon>Bacteria</taxon>
        <taxon>Pseudomonadati</taxon>
        <taxon>Pseudomonadota</taxon>
        <taxon>Gammaproteobacteria</taxon>
        <taxon>Vibrionales</taxon>
        <taxon>Vibrionaceae</taxon>
        <taxon>Vibrio</taxon>
    </lineage>
</organism>
<dbReference type="SUPFAM" id="SSF47413">
    <property type="entry name" value="lambda repressor-like DNA-binding domains"/>
    <property type="match status" value="1"/>
</dbReference>
<dbReference type="PANTHER" id="PTHR30146">
    <property type="entry name" value="LACI-RELATED TRANSCRIPTIONAL REPRESSOR"/>
    <property type="match status" value="1"/>
</dbReference>
<dbReference type="SMART" id="SM00354">
    <property type="entry name" value="HTH_LACI"/>
    <property type="match status" value="1"/>
</dbReference>
<name>A0A3A6RG07_9VIBR</name>
<dbReference type="SUPFAM" id="SSF53822">
    <property type="entry name" value="Periplasmic binding protein-like I"/>
    <property type="match status" value="1"/>
</dbReference>
<sequence>MAMTIEQIANNLGVSITTVKLVYNGKADKYRISKKTQSRVLDFIEEHGITVNQTARNLKLKKTNTLGLVIPRITNIFFSSLIECLEKECNKSGFQLVTASSYSRDDKEMEATRNLIERGVDGLFIVPNSKKQQKDTIKKYANKPIIFLDRDFQIENQSTIITDNYQGFLEITDQILAKQVSEIYVMSGDCHLPSIRSRLQGFTDSYKNHNLEPVPNWLHAVTNSTFEDGYNGMQSLFDELKRIPESIVFSSLPILEGALHFIKSQKGTIPTSVIIGTFDDHTMLEFLPNSVISAKQDAVGIAKNACALIEKKINSKEKTHAKLIIPATLISRN</sequence>
<evidence type="ECO:0000313" key="7">
    <source>
        <dbReference type="Proteomes" id="UP000273252"/>
    </source>
</evidence>
<evidence type="ECO:0000256" key="1">
    <source>
        <dbReference type="ARBA" id="ARBA00022491"/>
    </source>
</evidence>
<dbReference type="InterPro" id="IPR000843">
    <property type="entry name" value="HTH_LacI"/>
</dbReference>
<feature type="domain" description="HTH lacI-type" evidence="5">
    <location>
        <begin position="3"/>
        <end position="60"/>
    </location>
</feature>
<dbReference type="GO" id="GO:0000976">
    <property type="term" value="F:transcription cis-regulatory region binding"/>
    <property type="evidence" value="ECO:0007669"/>
    <property type="project" value="TreeGrafter"/>
</dbReference>
<keyword evidence="3" id="KW-0238">DNA-binding</keyword>
<dbReference type="AlphaFoldDB" id="A0A3A6RG07"/>
<reference evidence="6 7" key="1">
    <citation type="submission" date="2018-08" db="EMBL/GenBank/DDBJ databases">
        <title>Vibrio isolated from the Eastern China Marginal Seas.</title>
        <authorList>
            <person name="Li Y."/>
        </authorList>
    </citation>
    <scope>NUCLEOTIDE SEQUENCE [LARGE SCALE GENOMIC DNA]</scope>
    <source>
        <strain evidence="6 7">BEI233</strain>
    </source>
</reference>
<keyword evidence="2" id="KW-0805">Transcription regulation</keyword>
<proteinExistence type="predicted"/>
<dbReference type="PROSITE" id="PS50932">
    <property type="entry name" value="HTH_LACI_2"/>
    <property type="match status" value="1"/>
</dbReference>
<accession>A0A3A6RG07</accession>
<dbReference type="Pfam" id="PF00532">
    <property type="entry name" value="Peripla_BP_1"/>
    <property type="match status" value="1"/>
</dbReference>
<evidence type="ECO:0000256" key="4">
    <source>
        <dbReference type="ARBA" id="ARBA00023163"/>
    </source>
</evidence>
<dbReference type="Proteomes" id="UP000273252">
    <property type="component" value="Unassembled WGS sequence"/>
</dbReference>
<dbReference type="InterPro" id="IPR010982">
    <property type="entry name" value="Lambda_DNA-bd_dom_sf"/>
</dbReference>
<dbReference type="PANTHER" id="PTHR30146:SF45">
    <property type="entry name" value="CATABOLITE REPRESSOR_ACTIVATOR"/>
    <property type="match status" value="1"/>
</dbReference>
<dbReference type="GO" id="GO:0003700">
    <property type="term" value="F:DNA-binding transcription factor activity"/>
    <property type="evidence" value="ECO:0007669"/>
    <property type="project" value="TreeGrafter"/>
</dbReference>
<dbReference type="Gene3D" id="3.40.50.2300">
    <property type="match status" value="2"/>
</dbReference>
<keyword evidence="7" id="KW-1185">Reference proteome</keyword>
<evidence type="ECO:0000259" key="5">
    <source>
        <dbReference type="PROSITE" id="PS50932"/>
    </source>
</evidence>
<dbReference type="CDD" id="cd01392">
    <property type="entry name" value="HTH_LacI"/>
    <property type="match status" value="1"/>
</dbReference>